<sequence>MLELSKDMQDLLLLDIEDIKKAKHENLLERNEKKEEAIVEITNLKSSLNEKLVEAMQNGEDINLYRQKVDNLEEELKNLYKLNKQLASIVLPIQQMYKDIVEEIARENGGNLLDVKA</sequence>
<dbReference type="Proteomes" id="UP000221222">
    <property type="component" value="Unassembled WGS sequence"/>
</dbReference>
<reference evidence="2 3" key="1">
    <citation type="submission" date="2017-09" db="EMBL/GenBank/DDBJ databases">
        <title>Arcobacter canalis sp. nov., a new species isolated from a water canal contaminated with urban sewage.</title>
        <authorList>
            <person name="Perez-Cataluna A."/>
            <person name="Salas-Masso N."/>
            <person name="Figueras M.J."/>
        </authorList>
    </citation>
    <scope>NUCLEOTIDE SEQUENCE [LARGE SCALE GENOMIC DNA]</scope>
    <source>
        <strain evidence="2 3">F98-3</strain>
    </source>
</reference>
<proteinExistence type="predicted"/>
<keyword evidence="1" id="KW-0175">Coiled coil</keyword>
<accession>A0A2G1DJ55</accession>
<name>A0A2G1DJ55_9BACT</name>
<evidence type="ECO:0000313" key="2">
    <source>
        <dbReference type="EMBL" id="PHO18501.1"/>
    </source>
</evidence>
<dbReference type="EMBL" id="NXFY01000006">
    <property type="protein sequence ID" value="PHO18501.1"/>
    <property type="molecule type" value="Genomic_DNA"/>
</dbReference>
<feature type="coiled-coil region" evidence="1">
    <location>
        <begin position="24"/>
        <end position="89"/>
    </location>
</feature>
<evidence type="ECO:0000313" key="3">
    <source>
        <dbReference type="Proteomes" id="UP000221222"/>
    </source>
</evidence>
<protein>
    <submittedName>
        <fullName evidence="2">Uncharacterized protein</fullName>
    </submittedName>
</protein>
<evidence type="ECO:0000256" key="1">
    <source>
        <dbReference type="SAM" id="Coils"/>
    </source>
</evidence>
<dbReference type="AlphaFoldDB" id="A0A2G1DJ55"/>
<organism evidence="2 3">
    <name type="scientific">Malaciobacter molluscorum LMG 25693</name>
    <dbReference type="NCBI Taxonomy" id="870501"/>
    <lineage>
        <taxon>Bacteria</taxon>
        <taxon>Pseudomonadati</taxon>
        <taxon>Campylobacterota</taxon>
        <taxon>Epsilonproteobacteria</taxon>
        <taxon>Campylobacterales</taxon>
        <taxon>Arcobacteraceae</taxon>
        <taxon>Malaciobacter</taxon>
    </lineage>
</organism>
<keyword evidence="3" id="KW-1185">Reference proteome</keyword>
<gene>
    <name evidence="2" type="ORF">CPU12_05210</name>
</gene>
<comment type="caution">
    <text evidence="2">The sequence shown here is derived from an EMBL/GenBank/DDBJ whole genome shotgun (WGS) entry which is preliminary data.</text>
</comment>